<proteinExistence type="inferred from homology"/>
<dbReference type="PANTHER" id="PTHR11705">
    <property type="entry name" value="PROTEASE FAMILY M14 CARBOXYPEPTIDASE A,B"/>
    <property type="match status" value="1"/>
</dbReference>
<evidence type="ECO:0000313" key="7">
    <source>
        <dbReference type="Proteomes" id="UP001598130"/>
    </source>
</evidence>
<evidence type="ECO:0000256" key="1">
    <source>
        <dbReference type="ARBA" id="ARBA00001947"/>
    </source>
</evidence>
<comment type="caution">
    <text evidence="6">The sequence shown here is derived from an EMBL/GenBank/DDBJ whole genome shotgun (WGS) entry which is preliminary data.</text>
</comment>
<organism evidence="6 7">
    <name type="scientific">Phenylobacterium ferrooxidans</name>
    <dbReference type="NCBI Taxonomy" id="2982689"/>
    <lineage>
        <taxon>Bacteria</taxon>
        <taxon>Pseudomonadati</taxon>
        <taxon>Pseudomonadota</taxon>
        <taxon>Alphaproteobacteria</taxon>
        <taxon>Caulobacterales</taxon>
        <taxon>Caulobacteraceae</taxon>
        <taxon>Phenylobacterium</taxon>
    </lineage>
</organism>
<comment type="cofactor">
    <cofactor evidence="1">
        <name>Zn(2+)</name>
        <dbReference type="ChEBI" id="CHEBI:29105"/>
    </cofactor>
</comment>
<accession>A0ABW6CRI0</accession>
<dbReference type="SUPFAM" id="SSF53187">
    <property type="entry name" value="Zn-dependent exopeptidases"/>
    <property type="match status" value="1"/>
</dbReference>
<dbReference type="CDD" id="cd06241">
    <property type="entry name" value="M14-like"/>
    <property type="match status" value="1"/>
</dbReference>
<dbReference type="Pfam" id="PF00246">
    <property type="entry name" value="Peptidase_M14"/>
    <property type="match status" value="1"/>
</dbReference>
<evidence type="ECO:0000256" key="4">
    <source>
        <dbReference type="SAM" id="MobiDB-lite"/>
    </source>
</evidence>
<gene>
    <name evidence="6" type="ORF">OCL97_17160</name>
</gene>
<feature type="region of interest" description="Disordered" evidence="4">
    <location>
        <begin position="1"/>
        <end position="23"/>
    </location>
</feature>
<evidence type="ECO:0000259" key="5">
    <source>
        <dbReference type="PROSITE" id="PS52035"/>
    </source>
</evidence>
<evidence type="ECO:0000256" key="2">
    <source>
        <dbReference type="ARBA" id="ARBA00005988"/>
    </source>
</evidence>
<evidence type="ECO:0000313" key="6">
    <source>
        <dbReference type="EMBL" id="MFD3265689.1"/>
    </source>
</evidence>
<feature type="active site" description="Proton donor/acceptor" evidence="3">
    <location>
        <position position="304"/>
    </location>
</feature>
<feature type="domain" description="Peptidase M14" evidence="5">
    <location>
        <begin position="50"/>
        <end position="329"/>
    </location>
</feature>
<reference evidence="6 7" key="1">
    <citation type="submission" date="2022-09" db="EMBL/GenBank/DDBJ databases">
        <title>New species of Phenylobacterium.</title>
        <authorList>
            <person name="Mieszkin S."/>
        </authorList>
    </citation>
    <scope>NUCLEOTIDE SEQUENCE [LARGE SCALE GENOMIC DNA]</scope>
    <source>
        <strain evidence="6 7">HK31-G</strain>
    </source>
</reference>
<dbReference type="SMART" id="SM00631">
    <property type="entry name" value="Zn_pept"/>
    <property type="match status" value="1"/>
</dbReference>
<dbReference type="RefSeq" id="WP_377371072.1">
    <property type="nucleotide sequence ID" value="NZ_JAOTJD010000038.1"/>
</dbReference>
<dbReference type="PANTHER" id="PTHR11705:SF145">
    <property type="entry name" value="PEPTIDASE M14 CARBOXYPEPTIDASE A DOMAIN-CONTAINING PROTEIN"/>
    <property type="match status" value="1"/>
</dbReference>
<dbReference type="Gene3D" id="3.40.630.10">
    <property type="entry name" value="Zn peptidases"/>
    <property type="match status" value="1"/>
</dbReference>
<protein>
    <submittedName>
        <fullName evidence="6">M14 family metallopeptidase</fullName>
    </submittedName>
</protein>
<sequence length="590" mass="65198">MTDAPSSAAAPWDQDFLPPAPPWQGASQALLRDVTDPWVTAFEADPEHDFSPDYADTRTWFDRLEAASPWIRIEVFGTSPEGRPIYAVIASKDGATFDPAKPVLLAQAGIHPGEIDGKDAGMMLLRDICFYGKDGLLDRANLILAPILSVDGHERASRYSRPNQRGPRIQGWRNTATNQNLNRDYMKLDQPEMQAARGLLNRYRPDLYVDIHVTDGLDYQYDLTYGYNGEARSWSRSPAIAVWLDDVLKPAMNAALEAEGHIPGELVFGLDDNDPRKGLSDGGLGERFSNGWGAAAHVPTILIENHSLKPHAQRVLATYVFLETSLRLLAGQGAGLRAAITADRALRPAQIPANFMPGKAPARMRSFKGIAYETYESVASGRREIRWLGEADPEPWSLPHFLSEPTLTLARPKGYWVPGYRKDLIERLGLHGVEMEAVAASTTVSVEMLRLGKPEIASQAAEGHVAITVKAVTTERRDWTFSPGSVRISTDQPLGDLVVLLLEPQSSESFFAWGMIPEVLTRVEYIEAYAIAPLADAMLAGDPQLKAEFEAKLAADPKFAGSPGARLAWFYKRTPFYDDRYLLYPIGREV</sequence>
<name>A0ABW6CRI0_9CAUL</name>
<dbReference type="EMBL" id="JAOTJD010000038">
    <property type="protein sequence ID" value="MFD3265689.1"/>
    <property type="molecule type" value="Genomic_DNA"/>
</dbReference>
<dbReference type="InterPro" id="IPR000834">
    <property type="entry name" value="Peptidase_M14"/>
</dbReference>
<dbReference type="PROSITE" id="PS52035">
    <property type="entry name" value="PEPTIDASE_M14"/>
    <property type="match status" value="1"/>
</dbReference>
<evidence type="ECO:0000256" key="3">
    <source>
        <dbReference type="PROSITE-ProRule" id="PRU01379"/>
    </source>
</evidence>
<keyword evidence="7" id="KW-1185">Reference proteome</keyword>
<dbReference type="Proteomes" id="UP001598130">
    <property type="component" value="Unassembled WGS sequence"/>
</dbReference>
<comment type="similarity">
    <text evidence="2 3">Belongs to the peptidase M14 family.</text>
</comment>